<feature type="region of interest" description="Disordered" evidence="1">
    <location>
        <begin position="362"/>
        <end position="388"/>
    </location>
</feature>
<evidence type="ECO:0000313" key="2">
    <source>
        <dbReference type="EMBL" id="PWV75903.1"/>
    </source>
</evidence>
<protein>
    <submittedName>
        <fullName evidence="2">Alpha-methylacyl-CoA racemase</fullName>
    </submittedName>
</protein>
<dbReference type="InterPro" id="IPR050509">
    <property type="entry name" value="CoA-transferase_III"/>
</dbReference>
<dbReference type="Pfam" id="PF02515">
    <property type="entry name" value="CoA_transf_3"/>
    <property type="match status" value="1"/>
</dbReference>
<dbReference type="Gene3D" id="3.30.1540.10">
    <property type="entry name" value="formyl-coa transferase, domain 3"/>
    <property type="match status" value="1"/>
</dbReference>
<evidence type="ECO:0000313" key="3">
    <source>
        <dbReference type="Proteomes" id="UP000246410"/>
    </source>
</evidence>
<sequence length="388" mass="41701">MPYRGRHPDAIVGVSIPFDEEQRSGVSDTAKTGPLAGVKVIELAGIGPGPHAALLLADLGADVVRVQRAGMMPGFMERPQWRGRTIVEANLKDPADVAKILDLVEKADVLLEGFRPGVTERMGLGPDEALARNPRLVYGRMTGWGQHGPLADRAGHDINYISLTGVLNAIGRKGERPVPPLNMVGDFGGGSMFLVFGVLAALVERQTSGKGQVIDAAMVDGALALSHMIWGMRGVGLWSDERGTNLLDTGMAFYDTYETSDGKYMAVGAIEPQFYAQLLAGLEIDPEGLPMQIDPNGQEQLRKLFADKFKTKTRDEWAAIFEGTDACTTPVLTFTEAEQNPHIVARTGLIDIEGVVQHAPAPRFSRTPAGTPTPPPSETTPIESVWAD</sequence>
<dbReference type="AlphaFoldDB" id="A0A317NM81"/>
<dbReference type="InterPro" id="IPR044855">
    <property type="entry name" value="CoA-Trfase_III_dom3_sf"/>
</dbReference>
<dbReference type="GO" id="GO:0003824">
    <property type="term" value="F:catalytic activity"/>
    <property type="evidence" value="ECO:0007669"/>
    <property type="project" value="InterPro"/>
</dbReference>
<gene>
    <name evidence="2" type="ORF">DFR69_1044</name>
</gene>
<dbReference type="Gene3D" id="3.40.50.10540">
    <property type="entry name" value="Crotonobetainyl-coa:carnitine coa-transferase, domain 1"/>
    <property type="match status" value="1"/>
</dbReference>
<dbReference type="InterPro" id="IPR003673">
    <property type="entry name" value="CoA-Trfase_fam_III"/>
</dbReference>
<proteinExistence type="predicted"/>
<organism evidence="2 3">
    <name type="scientific">Nocardia neocaledoniensis</name>
    <dbReference type="NCBI Taxonomy" id="236511"/>
    <lineage>
        <taxon>Bacteria</taxon>
        <taxon>Bacillati</taxon>
        <taxon>Actinomycetota</taxon>
        <taxon>Actinomycetes</taxon>
        <taxon>Mycobacteriales</taxon>
        <taxon>Nocardiaceae</taxon>
        <taxon>Nocardia</taxon>
    </lineage>
</organism>
<dbReference type="InterPro" id="IPR023606">
    <property type="entry name" value="CoA-Trfase_III_dom_1_sf"/>
</dbReference>
<dbReference type="PANTHER" id="PTHR48228">
    <property type="entry name" value="SUCCINYL-COA--D-CITRAMALATE COA-TRANSFERASE"/>
    <property type="match status" value="1"/>
</dbReference>
<name>A0A317NM81_9NOCA</name>
<accession>A0A317NM81</accession>
<comment type="caution">
    <text evidence="2">The sequence shown here is derived from an EMBL/GenBank/DDBJ whole genome shotgun (WGS) entry which is preliminary data.</text>
</comment>
<dbReference type="PANTHER" id="PTHR48228:SF5">
    <property type="entry name" value="ALPHA-METHYLACYL-COA RACEMASE"/>
    <property type="match status" value="1"/>
</dbReference>
<dbReference type="SUPFAM" id="SSF89796">
    <property type="entry name" value="CoA-transferase family III (CaiB/BaiF)"/>
    <property type="match status" value="1"/>
</dbReference>
<dbReference type="Proteomes" id="UP000246410">
    <property type="component" value="Unassembled WGS sequence"/>
</dbReference>
<reference evidence="2 3" key="1">
    <citation type="submission" date="2018-05" db="EMBL/GenBank/DDBJ databases">
        <title>Genomic Encyclopedia of Type Strains, Phase IV (KMG-IV): sequencing the most valuable type-strain genomes for metagenomic binning, comparative biology and taxonomic classification.</title>
        <authorList>
            <person name="Goeker M."/>
        </authorList>
    </citation>
    <scope>NUCLEOTIDE SEQUENCE [LARGE SCALE GENOMIC DNA]</scope>
    <source>
        <strain evidence="2 3">DSM 44717</strain>
    </source>
</reference>
<dbReference type="EMBL" id="QGTL01000004">
    <property type="protein sequence ID" value="PWV75903.1"/>
    <property type="molecule type" value="Genomic_DNA"/>
</dbReference>
<keyword evidence="3" id="KW-1185">Reference proteome</keyword>
<evidence type="ECO:0000256" key="1">
    <source>
        <dbReference type="SAM" id="MobiDB-lite"/>
    </source>
</evidence>